<feature type="region of interest" description="Disordered" evidence="1">
    <location>
        <begin position="503"/>
        <end position="537"/>
    </location>
</feature>
<name>A0A059T5I9_9CAUD</name>
<sequence>MTSPLLNKPIDQLGGLLNTEITTYMASNHIKWAHIGENYYNQENDIEKSRIFYMNDKGQLREDNYASNVKISHGFFTELVDQLAQYLLSNGVEVKVKDEDNTQLDEILQEYFDEDFQATIDTLVTNASKKGFEGIFARTTSEGKLKFQTVDGLTLIPVFDDYGVLKMIIRWYSEIRYSTKQQSTETIWHADVWNEEAVCYYIQDDEGVSTTYKLDEAYNPNPAPHVLAIEESTDADFEDTDGYQVLGRSYSKFPFQLLYNNKDGMSDVKRVKSIIDDYDVMNCFLSNNLQDFSEAIYVVKGFSGDSTDKLRQNIKAKKMIGVNGDNAGMEIQTVSIPYEARKAKMDIDVENIYRSGMGFNSTAVGDGNVTNVVIKSRYTLLAMKARKMETSLRKVLRWCADMVVSDIALRGLGEYDSNDICFEIEPHVLANELDIATTRKTEAETEALKIGNIMTVAPRIGDDETLKLIAEELDLDYNELKDALAEQDAQSLDVSPDVQAMLDGLPVNANQPPVDPNQPVADPNVVPPTDPNDVPQT</sequence>
<proteinExistence type="predicted"/>
<evidence type="ECO:0000313" key="2">
    <source>
        <dbReference type="EMBL" id="AHL18968.1"/>
    </source>
</evidence>
<dbReference type="InterPro" id="IPR021145">
    <property type="entry name" value="Portal_protein_SPP1_Gp6-like"/>
</dbReference>
<reference evidence="2" key="1">
    <citation type="journal article" date="2014" name="Appl. Environ. Microbiol.">
        <title>Comparative genomic and morphological analysis of Listeria phages isolated from farm environments.</title>
        <authorList>
            <person name="Denes T."/>
            <person name="Vongkamjan K."/>
            <person name="Ackermann H.W."/>
            <person name="Moreno Switt A.I."/>
            <person name="Wiedmann M."/>
            <person name="den Bakker H.C."/>
        </authorList>
    </citation>
    <scope>NUCLEOTIDE SEQUENCE</scope>
</reference>
<dbReference type="EMBL" id="KJ094027">
    <property type="protein sequence ID" value="AHL18968.1"/>
    <property type="molecule type" value="Genomic_DNA"/>
</dbReference>
<accession>A0A059T5I9</accession>
<gene>
    <name evidence="2" type="ORF">LP083-1_003</name>
</gene>
<organism evidence="2">
    <name type="scientific">Listeria phage LP-083-1</name>
    <dbReference type="NCBI Taxonomy" id="1458854"/>
    <lineage>
        <taxon>Viruses</taxon>
        <taxon>Duplodnaviria</taxon>
        <taxon>Heunggongvirae</taxon>
        <taxon>Uroviricota</taxon>
        <taxon>Caudoviricetes</taxon>
    </lineage>
</organism>
<dbReference type="Pfam" id="PF05133">
    <property type="entry name" value="SPP1_portal"/>
    <property type="match status" value="1"/>
</dbReference>
<protein>
    <submittedName>
        <fullName evidence="2">Portal protein</fullName>
    </submittedName>
</protein>
<evidence type="ECO:0000256" key="1">
    <source>
        <dbReference type="SAM" id="MobiDB-lite"/>
    </source>
</evidence>